<accession>A0A392UN93</accession>
<comment type="caution">
    <text evidence="1">The sequence shown here is derived from an EMBL/GenBank/DDBJ whole genome shotgun (WGS) entry which is preliminary data.</text>
</comment>
<dbReference type="AlphaFoldDB" id="A0A392UN93"/>
<name>A0A392UN93_9FABA</name>
<dbReference type="EMBL" id="LXQA010875311">
    <property type="protein sequence ID" value="MCI75109.1"/>
    <property type="molecule type" value="Genomic_DNA"/>
</dbReference>
<proteinExistence type="predicted"/>
<protein>
    <submittedName>
        <fullName evidence="1">Uncharacterized protein</fullName>
    </submittedName>
</protein>
<sequence>MILNMVSERYPRDEDEDCAPAYDSEYCEADESDDVEILSNFPRDLESSTSSNSLVFGSFASPI</sequence>
<evidence type="ECO:0000313" key="2">
    <source>
        <dbReference type="Proteomes" id="UP000265520"/>
    </source>
</evidence>
<organism evidence="1 2">
    <name type="scientific">Trifolium medium</name>
    <dbReference type="NCBI Taxonomy" id="97028"/>
    <lineage>
        <taxon>Eukaryota</taxon>
        <taxon>Viridiplantae</taxon>
        <taxon>Streptophyta</taxon>
        <taxon>Embryophyta</taxon>
        <taxon>Tracheophyta</taxon>
        <taxon>Spermatophyta</taxon>
        <taxon>Magnoliopsida</taxon>
        <taxon>eudicotyledons</taxon>
        <taxon>Gunneridae</taxon>
        <taxon>Pentapetalae</taxon>
        <taxon>rosids</taxon>
        <taxon>fabids</taxon>
        <taxon>Fabales</taxon>
        <taxon>Fabaceae</taxon>
        <taxon>Papilionoideae</taxon>
        <taxon>50 kb inversion clade</taxon>
        <taxon>NPAAA clade</taxon>
        <taxon>Hologalegina</taxon>
        <taxon>IRL clade</taxon>
        <taxon>Trifolieae</taxon>
        <taxon>Trifolium</taxon>
    </lineage>
</organism>
<feature type="non-terminal residue" evidence="1">
    <location>
        <position position="63"/>
    </location>
</feature>
<evidence type="ECO:0000313" key="1">
    <source>
        <dbReference type="EMBL" id="MCI75109.1"/>
    </source>
</evidence>
<keyword evidence="2" id="KW-1185">Reference proteome</keyword>
<dbReference type="Proteomes" id="UP000265520">
    <property type="component" value="Unassembled WGS sequence"/>
</dbReference>
<reference evidence="1 2" key="1">
    <citation type="journal article" date="2018" name="Front. Plant Sci.">
        <title>Red Clover (Trifolium pratense) and Zigzag Clover (T. medium) - A Picture of Genomic Similarities and Differences.</title>
        <authorList>
            <person name="Dluhosova J."/>
            <person name="Istvanek J."/>
            <person name="Nedelnik J."/>
            <person name="Repkova J."/>
        </authorList>
    </citation>
    <scope>NUCLEOTIDE SEQUENCE [LARGE SCALE GENOMIC DNA]</scope>
    <source>
        <strain evidence="2">cv. 10/8</strain>
        <tissue evidence="1">Leaf</tissue>
    </source>
</reference>